<dbReference type="Gene3D" id="4.10.1240.10">
    <property type="entry name" value="GPCR, family 2, extracellular hormone receptor domain"/>
    <property type="match status" value="1"/>
</dbReference>
<keyword evidence="15" id="KW-1185">Reference proteome</keyword>
<evidence type="ECO:0000256" key="7">
    <source>
        <dbReference type="ARBA" id="ARBA00023136"/>
    </source>
</evidence>
<dbReference type="AlphaFoldDB" id="A0AAV4FGA2"/>
<organism evidence="14 15">
    <name type="scientific">Elysia marginata</name>
    <dbReference type="NCBI Taxonomy" id="1093978"/>
    <lineage>
        <taxon>Eukaryota</taxon>
        <taxon>Metazoa</taxon>
        <taxon>Spiralia</taxon>
        <taxon>Lophotrochozoa</taxon>
        <taxon>Mollusca</taxon>
        <taxon>Gastropoda</taxon>
        <taxon>Heterobranchia</taxon>
        <taxon>Euthyneura</taxon>
        <taxon>Panpulmonata</taxon>
        <taxon>Sacoglossa</taxon>
        <taxon>Placobranchoidea</taxon>
        <taxon>Plakobranchidae</taxon>
        <taxon>Elysia</taxon>
    </lineage>
</organism>
<feature type="compositionally biased region" description="Polar residues" evidence="10">
    <location>
        <begin position="592"/>
        <end position="604"/>
    </location>
</feature>
<accession>A0AAV4FGA2</accession>
<feature type="region of interest" description="Disordered" evidence="10">
    <location>
        <begin position="580"/>
        <end position="604"/>
    </location>
</feature>
<dbReference type="Pfam" id="PF02793">
    <property type="entry name" value="HRM"/>
    <property type="match status" value="1"/>
</dbReference>
<keyword evidence="8 14" id="KW-0675">Receptor</keyword>
<comment type="caution">
    <text evidence="14">The sequence shown here is derived from an EMBL/GenBank/DDBJ whole genome shotgun (WGS) entry which is preliminary data.</text>
</comment>
<reference evidence="14 15" key="1">
    <citation type="journal article" date="2021" name="Elife">
        <title>Chloroplast acquisition without the gene transfer in kleptoplastic sea slugs, Plakobranchus ocellatus.</title>
        <authorList>
            <person name="Maeda T."/>
            <person name="Takahashi S."/>
            <person name="Yoshida T."/>
            <person name="Shimamura S."/>
            <person name="Takaki Y."/>
            <person name="Nagai Y."/>
            <person name="Toyoda A."/>
            <person name="Suzuki Y."/>
            <person name="Arimoto A."/>
            <person name="Ishii H."/>
            <person name="Satoh N."/>
            <person name="Nishiyama T."/>
            <person name="Hasebe M."/>
            <person name="Maruyama T."/>
            <person name="Minagawa J."/>
            <person name="Obokata J."/>
            <person name="Shigenobu S."/>
        </authorList>
    </citation>
    <scope>NUCLEOTIDE SEQUENCE [LARGE SCALE GENOMIC DNA]</scope>
</reference>
<evidence type="ECO:0000256" key="10">
    <source>
        <dbReference type="SAM" id="MobiDB-lite"/>
    </source>
</evidence>
<dbReference type="PANTHER" id="PTHR45620">
    <property type="entry name" value="PDF RECEPTOR-LIKE PROTEIN-RELATED"/>
    <property type="match status" value="1"/>
</dbReference>
<dbReference type="PANTHER" id="PTHR45620:SF42">
    <property type="entry name" value="G-PROTEIN COUPLED RECEPTOR SEB-2"/>
    <property type="match status" value="1"/>
</dbReference>
<dbReference type="EMBL" id="BMAT01007816">
    <property type="protein sequence ID" value="GFR72076.1"/>
    <property type="molecule type" value="Genomic_DNA"/>
</dbReference>
<proteinExistence type="inferred from homology"/>
<keyword evidence="3" id="KW-1003">Cell membrane</keyword>
<feature type="domain" description="G-protein coupled receptors family 2 profile 1" evidence="12">
    <location>
        <begin position="149"/>
        <end position="265"/>
    </location>
</feature>
<keyword evidence="7 11" id="KW-0472">Membrane</keyword>
<evidence type="ECO:0000259" key="12">
    <source>
        <dbReference type="PROSITE" id="PS50227"/>
    </source>
</evidence>
<dbReference type="GO" id="GO:0005886">
    <property type="term" value="C:plasma membrane"/>
    <property type="evidence" value="ECO:0007669"/>
    <property type="project" value="UniProtKB-SubCell"/>
</dbReference>
<gene>
    <name evidence="14" type="ORF">ElyMa_003830800</name>
</gene>
<feature type="transmembrane region" description="Helical" evidence="11">
    <location>
        <begin position="309"/>
        <end position="330"/>
    </location>
</feature>
<dbReference type="Proteomes" id="UP000762676">
    <property type="component" value="Unassembled WGS sequence"/>
</dbReference>
<keyword evidence="6" id="KW-0297">G-protein coupled receptor</keyword>
<evidence type="ECO:0000256" key="5">
    <source>
        <dbReference type="ARBA" id="ARBA00022989"/>
    </source>
</evidence>
<dbReference type="GO" id="GO:0007166">
    <property type="term" value="P:cell surface receptor signaling pathway"/>
    <property type="evidence" value="ECO:0007669"/>
    <property type="project" value="InterPro"/>
</dbReference>
<evidence type="ECO:0000256" key="6">
    <source>
        <dbReference type="ARBA" id="ARBA00023040"/>
    </source>
</evidence>
<dbReference type="InterPro" id="IPR050332">
    <property type="entry name" value="GPCR_2"/>
</dbReference>
<dbReference type="InterPro" id="IPR001879">
    <property type="entry name" value="GPCR_2_extracellular_dom"/>
</dbReference>
<evidence type="ECO:0000256" key="2">
    <source>
        <dbReference type="ARBA" id="ARBA00005314"/>
    </source>
</evidence>
<dbReference type="InterPro" id="IPR017981">
    <property type="entry name" value="GPCR_2-like_7TM"/>
</dbReference>
<evidence type="ECO:0000313" key="15">
    <source>
        <dbReference type="Proteomes" id="UP000762676"/>
    </source>
</evidence>
<dbReference type="PROSITE" id="PS50261">
    <property type="entry name" value="G_PROTEIN_RECEP_F2_4"/>
    <property type="match status" value="1"/>
</dbReference>
<evidence type="ECO:0000256" key="9">
    <source>
        <dbReference type="ARBA" id="ARBA00023224"/>
    </source>
</evidence>
<evidence type="ECO:0000256" key="3">
    <source>
        <dbReference type="ARBA" id="ARBA00022475"/>
    </source>
</evidence>
<keyword evidence="4 11" id="KW-0812">Transmembrane</keyword>
<dbReference type="SUPFAM" id="SSF111418">
    <property type="entry name" value="Hormone receptor domain"/>
    <property type="match status" value="1"/>
</dbReference>
<dbReference type="InterPro" id="IPR000832">
    <property type="entry name" value="GPCR_2_secretin-like"/>
</dbReference>
<comment type="subcellular location">
    <subcellularLocation>
        <location evidence="1">Cell membrane</location>
        <topology evidence="1">Multi-pass membrane protein</topology>
    </subcellularLocation>
</comment>
<feature type="domain" description="G-protein coupled receptors family 2 profile 2" evidence="13">
    <location>
        <begin position="269"/>
        <end position="382"/>
    </location>
</feature>
<feature type="transmembrane region" description="Helical" evidence="11">
    <location>
        <begin position="369"/>
        <end position="394"/>
    </location>
</feature>
<dbReference type="Pfam" id="PF00002">
    <property type="entry name" value="7tm_2"/>
    <property type="match status" value="1"/>
</dbReference>
<dbReference type="SMART" id="SM00008">
    <property type="entry name" value="HormR"/>
    <property type="match status" value="1"/>
</dbReference>
<protein>
    <submittedName>
        <fullName evidence="14">Calcitonin receptor</fullName>
    </submittedName>
</protein>
<dbReference type="InterPro" id="IPR036445">
    <property type="entry name" value="GPCR_2_extracell_dom_sf"/>
</dbReference>
<name>A0AAV4FGA2_9GAST</name>
<keyword evidence="9" id="KW-0807">Transducer</keyword>
<sequence>MPDDQPNLGATESYLCRDRADYFIPRQFRVSTCSMCLIYLFPTIAHFKTRSINGVTVLLKITEQTSRKTTTLLSRERVLNSTERTKLKNQTDLDEETQLMWQTTPSNLWSVKLVVPDIEDAASLKPVSQSLADTKTRRWLQCCQAAHRCCQRQLEEAKAFTSKSAENLKEQIKFKSSFANLSHLQELQHQTHVTNQCPMTWDGYSCVDATAAGRVAKVMCPSFISNKHVNPQAQASKRCTSNGTWWVSAESHMEWTDYSTCVHMDIDSACKLLNLASRLAKSSSFFWMFCEGFHLHWLMVKAFKPINKMGVYMAIGWGMPSCLVLIYMSLRIVHYNTERAMKALLLLVPLLGLQQFCILYRPHVDQPGYFVYAVVSALIVNLQGAAVAIMFCFLNSEPLSEAPSKLKNNSKKCGASLSGETSFQVQESIVENFKKLRRKLRPTSGDVTGTATALSLVSMAPRISLVPLCSIRQGREQSTDQHQDGLDQLCPSAYYTTTGDHHVVSSDQPSCATAEYVNHHEISNIGDSLGLNRTDFEETPVNSTTTQTHKMDTDSVYSVTPNEVVLRADVYLENASDGVNVSLKDGDRIDSKNTSSNLKSWTRE</sequence>
<dbReference type="Gene3D" id="1.20.1070.10">
    <property type="entry name" value="Rhodopsin 7-helix transmembrane proteins"/>
    <property type="match status" value="2"/>
</dbReference>
<evidence type="ECO:0000256" key="4">
    <source>
        <dbReference type="ARBA" id="ARBA00022692"/>
    </source>
</evidence>
<evidence type="ECO:0000259" key="13">
    <source>
        <dbReference type="PROSITE" id="PS50261"/>
    </source>
</evidence>
<dbReference type="GO" id="GO:0007188">
    <property type="term" value="P:adenylate cyclase-modulating G protein-coupled receptor signaling pathway"/>
    <property type="evidence" value="ECO:0007669"/>
    <property type="project" value="TreeGrafter"/>
</dbReference>
<dbReference type="PROSITE" id="PS50227">
    <property type="entry name" value="G_PROTEIN_RECEP_F2_3"/>
    <property type="match status" value="1"/>
</dbReference>
<evidence type="ECO:0000313" key="14">
    <source>
        <dbReference type="EMBL" id="GFR72076.1"/>
    </source>
</evidence>
<evidence type="ECO:0000256" key="1">
    <source>
        <dbReference type="ARBA" id="ARBA00004651"/>
    </source>
</evidence>
<dbReference type="GO" id="GO:0008528">
    <property type="term" value="F:G protein-coupled peptide receptor activity"/>
    <property type="evidence" value="ECO:0007669"/>
    <property type="project" value="TreeGrafter"/>
</dbReference>
<keyword evidence="5 11" id="KW-1133">Transmembrane helix</keyword>
<evidence type="ECO:0000256" key="8">
    <source>
        <dbReference type="ARBA" id="ARBA00023170"/>
    </source>
</evidence>
<evidence type="ECO:0000256" key="11">
    <source>
        <dbReference type="SAM" id="Phobius"/>
    </source>
</evidence>
<comment type="similarity">
    <text evidence="2">Belongs to the G-protein coupled receptor 2 family.</text>
</comment>